<gene>
    <name evidence="1" type="ORF">GCM10017083_40100</name>
</gene>
<reference evidence="1" key="1">
    <citation type="journal article" date="2014" name="Int. J. Syst. Evol. Microbiol.">
        <title>Complete genome sequence of Corynebacterium casei LMG S-19264T (=DSM 44701T), isolated from a smear-ripened cheese.</title>
        <authorList>
            <consortium name="US DOE Joint Genome Institute (JGI-PGF)"/>
            <person name="Walter F."/>
            <person name="Albersmeier A."/>
            <person name="Kalinowski J."/>
            <person name="Ruckert C."/>
        </authorList>
    </citation>
    <scope>NUCLEOTIDE SEQUENCE</scope>
    <source>
        <strain evidence="1">KCTC 42651</strain>
    </source>
</reference>
<dbReference type="GO" id="GO:0016811">
    <property type="term" value="F:hydrolase activity, acting on carbon-nitrogen (but not peptide) bonds, in linear amides"/>
    <property type="evidence" value="ECO:0007669"/>
    <property type="project" value="InterPro"/>
</dbReference>
<name>A0A919CRI2_9PROT</name>
<dbReference type="PANTHER" id="PTHR31891">
    <property type="entry name" value="FORMAMIDASE C869.04-RELATED"/>
    <property type="match status" value="1"/>
</dbReference>
<dbReference type="PANTHER" id="PTHR31891:SF1">
    <property type="entry name" value="FORMAMIDASE C869.04-RELATED"/>
    <property type="match status" value="1"/>
</dbReference>
<proteinExistence type="predicted"/>
<dbReference type="RefSeq" id="WP_189992956.1">
    <property type="nucleotide sequence ID" value="NZ_BMZS01000010.1"/>
</dbReference>
<dbReference type="InterPro" id="IPR004304">
    <property type="entry name" value="FmdA_AmdA"/>
</dbReference>
<sequence length="314" mass="34099">MTHHHLGASPDTVHWGWFDAAMEPVLTIDSGDRITIESVSGGPANLPGEGFHVPPELYRVHESVPRKLPGHILTGPVAVRGAQPGDVLEIRILDIRLRQDWGYTFVRPLAGALPNDFDTGEQMIVALDRDRNVGRLPWGTELPLRPFFGVMGVAPPPAWGVISTIQPRAHGGNLDNKELVPGTTLYLPVFAEGGKLSVGDGHGVQGDGEVCVTAIETALEGTFEVVLRKDLEWTYPRAETPTHRMTMGMDADLDDAASHALRQMIDWVTATTNLSRHQAFMLMSLAADVRVTQLVNEQKGIHVMLPKSALGDAG</sequence>
<dbReference type="AlphaFoldDB" id="A0A919CRI2"/>
<dbReference type="Gene3D" id="3.10.28.20">
    <property type="entry name" value="Acetamidase/Formamidase-like domains"/>
    <property type="match status" value="1"/>
</dbReference>
<evidence type="ECO:0000313" key="2">
    <source>
        <dbReference type="Proteomes" id="UP000630353"/>
    </source>
</evidence>
<keyword evidence="2" id="KW-1185">Reference proteome</keyword>
<dbReference type="Pfam" id="PF03069">
    <property type="entry name" value="FmdA_AmdA"/>
    <property type="match status" value="2"/>
</dbReference>
<dbReference type="EMBL" id="BMZS01000010">
    <property type="protein sequence ID" value="GHD57958.1"/>
    <property type="molecule type" value="Genomic_DNA"/>
</dbReference>
<organism evidence="1 2">
    <name type="scientific">Thalassobaculum fulvum</name>
    <dbReference type="NCBI Taxonomy" id="1633335"/>
    <lineage>
        <taxon>Bacteria</taxon>
        <taxon>Pseudomonadati</taxon>
        <taxon>Pseudomonadota</taxon>
        <taxon>Alphaproteobacteria</taxon>
        <taxon>Rhodospirillales</taxon>
        <taxon>Thalassobaculaceae</taxon>
        <taxon>Thalassobaculum</taxon>
    </lineage>
</organism>
<comment type="caution">
    <text evidence="1">The sequence shown here is derived from an EMBL/GenBank/DDBJ whole genome shotgun (WGS) entry which is preliminary data.</text>
</comment>
<evidence type="ECO:0000313" key="1">
    <source>
        <dbReference type="EMBL" id="GHD57958.1"/>
    </source>
</evidence>
<dbReference type="SUPFAM" id="SSF141130">
    <property type="entry name" value="Acetamidase/Formamidase-like"/>
    <property type="match status" value="1"/>
</dbReference>
<dbReference type="Gene3D" id="2.60.120.580">
    <property type="entry name" value="Acetamidase/Formamidase-like domains"/>
    <property type="match status" value="2"/>
</dbReference>
<dbReference type="Proteomes" id="UP000630353">
    <property type="component" value="Unassembled WGS sequence"/>
</dbReference>
<reference evidence="1" key="2">
    <citation type="submission" date="2020-09" db="EMBL/GenBank/DDBJ databases">
        <authorList>
            <person name="Sun Q."/>
            <person name="Kim S."/>
        </authorList>
    </citation>
    <scope>NUCLEOTIDE SEQUENCE</scope>
    <source>
        <strain evidence="1">KCTC 42651</strain>
    </source>
</reference>
<accession>A0A919CRI2</accession>
<protein>
    <submittedName>
        <fullName evidence="1">Amidase</fullName>
    </submittedName>
</protein>